<dbReference type="Proteomes" id="UP000228987">
    <property type="component" value="Unassembled WGS sequence"/>
</dbReference>
<dbReference type="Gene3D" id="3.90.76.10">
    <property type="entry name" value="Dipeptide-binding Protein, Domain 1"/>
    <property type="match status" value="1"/>
</dbReference>
<keyword evidence="4 5" id="KW-0732">Signal</keyword>
<sequence>MLMTNRILVFLASTLLFLLSFSAYPQVTEVSGVNPETKTIQLALDQEPPQLDYMKATDAVSFFITEHLQEGLIRKNARNQLSPAVALRWEMTGTSVTFWLRENARWSDGEIITAHDFVYAWRRVVNPATASQYVSIMYSIKNAEAINNGQAPLESLGVRALDDFTLQVELESPTGYFLELMAFLLFYPAREDFTEAQDGRFGADVENMLFSGPFILTEWVHGASLRMEKNPMYWNKDSIEINAINIPYITQDGAARFNVYKDGKTALEGGLVGLTAEELEGALNERYRLRSVSDGSVFYLGFNHSDGHITANKNFRKAIQATFDSVELVNKVLGIASYVPGKSLFPIYMNGVENKFRQEYIVPEVELNLERAREYLELARQELGLETFPPISFLIDEGSTGPIVSQYFQSFLKQNLGLDILIDVQTFKLRLQKTDVGDFDLVLAGWSPDYEDPFTFGELFASWNVNNDGFYKSDEYDSLVRLVQSTSNQQIRMDAMGEMQDLIIEDVVILPLYERYITYVQDPRLSGVLFTVTGGSPIFTYARIQEEQ</sequence>
<organism evidence="7 8">
    <name type="scientific">SAR86 cluster bacterium</name>
    <dbReference type="NCBI Taxonomy" id="2030880"/>
    <lineage>
        <taxon>Bacteria</taxon>
        <taxon>Pseudomonadati</taxon>
        <taxon>Pseudomonadota</taxon>
        <taxon>Gammaproteobacteria</taxon>
        <taxon>SAR86 cluster</taxon>
    </lineage>
</organism>
<feature type="signal peptide" evidence="5">
    <location>
        <begin position="1"/>
        <end position="25"/>
    </location>
</feature>
<evidence type="ECO:0000256" key="1">
    <source>
        <dbReference type="ARBA" id="ARBA00004196"/>
    </source>
</evidence>
<evidence type="ECO:0000313" key="8">
    <source>
        <dbReference type="Proteomes" id="UP000228987"/>
    </source>
</evidence>
<comment type="similarity">
    <text evidence="2">Belongs to the bacterial solute-binding protein 5 family.</text>
</comment>
<dbReference type="Gene3D" id="3.10.105.10">
    <property type="entry name" value="Dipeptide-binding Protein, Domain 3"/>
    <property type="match status" value="1"/>
</dbReference>
<dbReference type="PANTHER" id="PTHR30290:SF10">
    <property type="entry name" value="PERIPLASMIC OLIGOPEPTIDE-BINDING PROTEIN-RELATED"/>
    <property type="match status" value="1"/>
</dbReference>
<dbReference type="FunFam" id="3.90.76.10:FF:000001">
    <property type="entry name" value="Oligopeptide ABC transporter substrate-binding protein"/>
    <property type="match status" value="1"/>
</dbReference>
<evidence type="ECO:0000256" key="4">
    <source>
        <dbReference type="ARBA" id="ARBA00022729"/>
    </source>
</evidence>
<dbReference type="Gene3D" id="3.40.190.10">
    <property type="entry name" value="Periplasmic binding protein-like II"/>
    <property type="match status" value="1"/>
</dbReference>
<evidence type="ECO:0000259" key="6">
    <source>
        <dbReference type="Pfam" id="PF00496"/>
    </source>
</evidence>
<dbReference type="GO" id="GO:0015833">
    <property type="term" value="P:peptide transport"/>
    <property type="evidence" value="ECO:0007669"/>
    <property type="project" value="TreeGrafter"/>
</dbReference>
<evidence type="ECO:0000256" key="2">
    <source>
        <dbReference type="ARBA" id="ARBA00005695"/>
    </source>
</evidence>
<feature type="domain" description="Solute-binding protein family 5" evidence="6">
    <location>
        <begin position="81"/>
        <end position="465"/>
    </location>
</feature>
<evidence type="ECO:0000313" key="7">
    <source>
        <dbReference type="EMBL" id="PCJ39637.1"/>
    </source>
</evidence>
<dbReference type="SUPFAM" id="SSF53850">
    <property type="entry name" value="Periplasmic binding protein-like II"/>
    <property type="match status" value="1"/>
</dbReference>
<dbReference type="Pfam" id="PF00496">
    <property type="entry name" value="SBP_bac_5"/>
    <property type="match status" value="1"/>
</dbReference>
<comment type="caution">
    <text evidence="7">The sequence shown here is derived from an EMBL/GenBank/DDBJ whole genome shotgun (WGS) entry which is preliminary data.</text>
</comment>
<name>A0A2A5C754_9GAMM</name>
<reference evidence="8" key="1">
    <citation type="submission" date="2017-08" db="EMBL/GenBank/DDBJ databases">
        <title>A dynamic microbial community with high functional redundancy inhabits the cold, oxic subseafloor aquifer.</title>
        <authorList>
            <person name="Tully B.J."/>
            <person name="Wheat C.G."/>
            <person name="Glazer B.T."/>
            <person name="Huber J.A."/>
        </authorList>
    </citation>
    <scope>NUCLEOTIDE SEQUENCE [LARGE SCALE GENOMIC DNA]</scope>
</reference>
<evidence type="ECO:0000256" key="3">
    <source>
        <dbReference type="ARBA" id="ARBA00022448"/>
    </source>
</evidence>
<accession>A0A2A5C754</accession>
<proteinExistence type="inferred from homology"/>
<dbReference type="EMBL" id="NVWI01000013">
    <property type="protein sequence ID" value="PCJ39637.1"/>
    <property type="molecule type" value="Genomic_DNA"/>
</dbReference>
<dbReference type="PIRSF" id="PIRSF002741">
    <property type="entry name" value="MppA"/>
    <property type="match status" value="1"/>
</dbReference>
<dbReference type="PANTHER" id="PTHR30290">
    <property type="entry name" value="PERIPLASMIC BINDING COMPONENT OF ABC TRANSPORTER"/>
    <property type="match status" value="1"/>
</dbReference>
<gene>
    <name evidence="7" type="ORF">COA71_13400</name>
</gene>
<comment type="subcellular location">
    <subcellularLocation>
        <location evidence="1">Cell envelope</location>
    </subcellularLocation>
</comment>
<feature type="chain" id="PRO_5012765963" description="Solute-binding protein family 5 domain-containing protein" evidence="5">
    <location>
        <begin position="26"/>
        <end position="548"/>
    </location>
</feature>
<dbReference type="CDD" id="cd08504">
    <property type="entry name" value="PBP2_OppA"/>
    <property type="match status" value="1"/>
</dbReference>
<dbReference type="GO" id="GO:0043190">
    <property type="term" value="C:ATP-binding cassette (ABC) transporter complex"/>
    <property type="evidence" value="ECO:0007669"/>
    <property type="project" value="InterPro"/>
</dbReference>
<dbReference type="GO" id="GO:1904680">
    <property type="term" value="F:peptide transmembrane transporter activity"/>
    <property type="evidence" value="ECO:0007669"/>
    <property type="project" value="TreeGrafter"/>
</dbReference>
<keyword evidence="3" id="KW-0813">Transport</keyword>
<protein>
    <recommendedName>
        <fullName evidence="6">Solute-binding protein family 5 domain-containing protein</fullName>
    </recommendedName>
</protein>
<dbReference type="InterPro" id="IPR000914">
    <property type="entry name" value="SBP_5_dom"/>
</dbReference>
<dbReference type="GO" id="GO:0030288">
    <property type="term" value="C:outer membrane-bounded periplasmic space"/>
    <property type="evidence" value="ECO:0007669"/>
    <property type="project" value="UniProtKB-ARBA"/>
</dbReference>
<dbReference type="AlphaFoldDB" id="A0A2A5C754"/>
<evidence type="ECO:0000256" key="5">
    <source>
        <dbReference type="SAM" id="SignalP"/>
    </source>
</evidence>
<dbReference type="InterPro" id="IPR039424">
    <property type="entry name" value="SBP_5"/>
</dbReference>
<dbReference type="InterPro" id="IPR030678">
    <property type="entry name" value="Peptide/Ni-bd"/>
</dbReference>